<evidence type="ECO:0000313" key="2">
    <source>
        <dbReference type="EMBL" id="GAG92633.1"/>
    </source>
</evidence>
<reference evidence="2" key="1">
    <citation type="journal article" date="2014" name="Front. Microbiol.">
        <title>High frequency of phylogenetically diverse reductive dehalogenase-homologous genes in deep subseafloor sedimentary metagenomes.</title>
        <authorList>
            <person name="Kawai M."/>
            <person name="Futagami T."/>
            <person name="Toyoda A."/>
            <person name="Takaki Y."/>
            <person name="Nishi S."/>
            <person name="Hori S."/>
            <person name="Arai W."/>
            <person name="Tsubouchi T."/>
            <person name="Morono Y."/>
            <person name="Uchiyama I."/>
            <person name="Ito T."/>
            <person name="Fujiyama A."/>
            <person name="Inagaki F."/>
            <person name="Takami H."/>
        </authorList>
    </citation>
    <scope>NUCLEOTIDE SEQUENCE</scope>
    <source>
        <strain evidence="2">Expedition CK06-06</strain>
    </source>
</reference>
<dbReference type="AlphaFoldDB" id="X1C8A1"/>
<protein>
    <submittedName>
        <fullName evidence="2">Uncharacterized protein</fullName>
    </submittedName>
</protein>
<feature type="compositionally biased region" description="Basic and acidic residues" evidence="1">
    <location>
        <begin position="87"/>
        <end position="100"/>
    </location>
</feature>
<feature type="region of interest" description="Disordered" evidence="1">
    <location>
        <begin position="65"/>
        <end position="100"/>
    </location>
</feature>
<sequence length="100" mass="11487">KQINELLITNSNLEREVIELRNWKEFGQRVFLAERKGVKGEVDFLTTSLQDASAEHLMKSAELYDKVSTKMPPPQLQEEPQPPPEIELEKPTELKKKEGA</sequence>
<comment type="caution">
    <text evidence="2">The sequence shown here is derived from an EMBL/GenBank/DDBJ whole genome shotgun (WGS) entry which is preliminary data.</text>
</comment>
<organism evidence="2">
    <name type="scientific">marine sediment metagenome</name>
    <dbReference type="NCBI Taxonomy" id="412755"/>
    <lineage>
        <taxon>unclassified sequences</taxon>
        <taxon>metagenomes</taxon>
        <taxon>ecological metagenomes</taxon>
    </lineage>
</organism>
<feature type="compositionally biased region" description="Pro residues" evidence="1">
    <location>
        <begin position="71"/>
        <end position="85"/>
    </location>
</feature>
<gene>
    <name evidence="2" type="ORF">S01H4_42655</name>
</gene>
<feature type="non-terminal residue" evidence="2">
    <location>
        <position position="1"/>
    </location>
</feature>
<evidence type="ECO:0000256" key="1">
    <source>
        <dbReference type="SAM" id="MobiDB-lite"/>
    </source>
</evidence>
<accession>X1C8A1</accession>
<name>X1C8A1_9ZZZZ</name>
<dbReference type="EMBL" id="BART01023447">
    <property type="protein sequence ID" value="GAG92633.1"/>
    <property type="molecule type" value="Genomic_DNA"/>
</dbReference>
<proteinExistence type="predicted"/>